<comment type="similarity">
    <text evidence="3">Belongs to the DNA2/NAM7 helicase family.</text>
</comment>
<comment type="caution">
    <text evidence="21">The sequence shown here is derived from an EMBL/GenBank/DDBJ whole genome shotgun (WGS) entry which is preliminary data.</text>
</comment>
<feature type="domain" description="DNA2/NAM7 helicase helicase" evidence="20">
    <location>
        <begin position="703"/>
        <end position="791"/>
    </location>
</feature>
<dbReference type="Gene3D" id="3.90.320.10">
    <property type="match status" value="1"/>
</dbReference>
<dbReference type="Pfam" id="PF13086">
    <property type="entry name" value="AAA_11"/>
    <property type="match status" value="1"/>
</dbReference>
<sequence>MTGPLPSPKRQKTNDSSNTAQMVSVEGDSDLMFGDDLPLDELEEVLNVNDENKDPNAPNTTPADDDDMFGDDLPIELLDEDITALLQEADSQELLSVEKDDTQQDKPRYFRYTVASIENGTFLNEDEFRMPEKYLLLLEEHTNRPTNAVLRDEWMQTKIQIGDIVHIPLDHLKDKTFPSDIIIDNDHHAIIVHPDRLISATAVAESFMCTRKSILQAKFKSIGDYTEALVHGNMIHRLLQDCLTQTDFSTAGMRKKVQAIVSSSLEELMAIDQSDDTAIDILNKQIPDLQKFLYTYLGKNPKPKATLARDKGPDAQKLLGCKTISISRVLHVEDHIWSPTYGLKGMIDAAVEMTFWPNSRTLIVPLEIKTGKSSRFVSHRAQTALYSLLMSDRYDIGIITGALYYTKTNSIYLIPAERRDLRGLLIARNTLACASNNKHVLPPMIRKLHSCQYCFAKDICLIHHKAAENGNGESSGLGQYFEKRTEHVTPTAAAFYTHWQKLIDHEESDVDMLRKDTWRQPGELRELSGLCLNNMSLDVSTDKFDGAPGFVYTFRPPAPLATASDYDTQKAKGLSTQFSVGDPVIVSSTIGHINLGMGFIKEIDSDYVVLSLSTELRQVPRKTIDFAEDSMQSFCHDGESTLYRIDRDELSGGMSMMRRNILTLVAREEDGGDVKRRRLIVDLEPPSFHADNKLLQPDELKGMNPAQERAVNRVLAAEDYSLLLGMPGTGKTTTVARLVAALVARKKSVFITAYTHTALDNVLAKVIDLGIDVLRVGNEGRFSPKMASYMAATQGNIKTVADLEKHYTSRRVVGTTCLSISHTLFQKLWVPSAMQTLLSWSATNTNFHLQSEIRLPATKVLASHYSPFLRRRIRMRCLTLNTSTA</sequence>
<comment type="catalytic activity">
    <reaction evidence="17">
        <text>ATP + H2O = ADP + phosphate + H(+)</text>
        <dbReference type="Rhea" id="RHEA:13065"/>
        <dbReference type="ChEBI" id="CHEBI:15377"/>
        <dbReference type="ChEBI" id="CHEBI:15378"/>
        <dbReference type="ChEBI" id="CHEBI:30616"/>
        <dbReference type="ChEBI" id="CHEBI:43474"/>
        <dbReference type="ChEBI" id="CHEBI:456216"/>
        <dbReference type="EC" id="3.6.4.12"/>
    </reaction>
</comment>
<feature type="region of interest" description="Disordered" evidence="18">
    <location>
        <begin position="1"/>
        <end position="68"/>
    </location>
</feature>
<evidence type="ECO:0000256" key="15">
    <source>
        <dbReference type="ARBA" id="ARBA00023242"/>
    </source>
</evidence>
<evidence type="ECO:0000313" key="21">
    <source>
        <dbReference type="EMBL" id="ORY99917.1"/>
    </source>
</evidence>
<evidence type="ECO:0000256" key="3">
    <source>
        <dbReference type="ARBA" id="ARBA00007913"/>
    </source>
</evidence>
<dbReference type="EMBL" id="MCGN01000002">
    <property type="protein sequence ID" value="ORY99917.1"/>
    <property type="molecule type" value="Genomic_DNA"/>
</dbReference>
<dbReference type="GO" id="GO:0051539">
    <property type="term" value="F:4 iron, 4 sulfur cluster binding"/>
    <property type="evidence" value="ECO:0007669"/>
    <property type="project" value="UniProtKB-KW"/>
</dbReference>
<evidence type="ECO:0000259" key="19">
    <source>
        <dbReference type="Pfam" id="PF08696"/>
    </source>
</evidence>
<keyword evidence="13" id="KW-0408">Iron</keyword>
<evidence type="ECO:0000256" key="12">
    <source>
        <dbReference type="ARBA" id="ARBA00022840"/>
    </source>
</evidence>
<keyword evidence="11" id="KW-0347">Helicase</keyword>
<keyword evidence="15" id="KW-0539">Nucleus</keyword>
<dbReference type="GO" id="GO:0046872">
    <property type="term" value="F:metal ion binding"/>
    <property type="evidence" value="ECO:0007669"/>
    <property type="project" value="UniProtKB-KW"/>
</dbReference>
<evidence type="ECO:0000256" key="4">
    <source>
        <dbReference type="ARBA" id="ARBA00012551"/>
    </source>
</evidence>
<feature type="domain" description="DNA replication factor Dna2 N-terminal" evidence="19">
    <location>
        <begin position="140"/>
        <end position="352"/>
    </location>
</feature>
<dbReference type="PANTHER" id="PTHR36531:SF6">
    <property type="entry name" value="DNA REPLICATION ATP-DEPENDENT HELICASE_NUCLEASE DNA2"/>
    <property type="match status" value="1"/>
</dbReference>
<dbReference type="CDD" id="cd22318">
    <property type="entry name" value="DNA2_N-like"/>
    <property type="match status" value="1"/>
</dbReference>
<gene>
    <name evidence="21" type="ORF">BCR43DRAFT_127014</name>
</gene>
<evidence type="ECO:0000256" key="5">
    <source>
        <dbReference type="ARBA" id="ARBA00022485"/>
    </source>
</evidence>
<dbReference type="PANTHER" id="PTHR36531">
    <property type="entry name" value="CRISPR-ASSOCIATED EXONUCLEASE CAS4"/>
    <property type="match status" value="1"/>
</dbReference>
<keyword evidence="10" id="KW-0378">Hydrolase</keyword>
<evidence type="ECO:0000256" key="16">
    <source>
        <dbReference type="ARBA" id="ARBA00023268"/>
    </source>
</evidence>
<dbReference type="STRING" id="13706.A0A1X2HL20"/>
<dbReference type="SUPFAM" id="SSF52540">
    <property type="entry name" value="P-loop containing nucleoside triphosphate hydrolases"/>
    <property type="match status" value="1"/>
</dbReference>
<dbReference type="InterPro" id="IPR011604">
    <property type="entry name" value="PDDEXK-like_dom_sf"/>
</dbReference>
<evidence type="ECO:0000256" key="10">
    <source>
        <dbReference type="ARBA" id="ARBA00022801"/>
    </source>
</evidence>
<reference evidence="21 22" key="1">
    <citation type="submission" date="2016-07" db="EMBL/GenBank/DDBJ databases">
        <title>Pervasive Adenine N6-methylation of Active Genes in Fungi.</title>
        <authorList>
            <consortium name="DOE Joint Genome Institute"/>
            <person name="Mondo S.J."/>
            <person name="Dannebaum R.O."/>
            <person name="Kuo R.C."/>
            <person name="Labutti K."/>
            <person name="Haridas S."/>
            <person name="Kuo A."/>
            <person name="Salamov A."/>
            <person name="Ahrendt S.R."/>
            <person name="Lipzen A."/>
            <person name="Sullivan W."/>
            <person name="Andreopoulos W.B."/>
            <person name="Clum A."/>
            <person name="Lindquist E."/>
            <person name="Daum C."/>
            <person name="Ramamoorthy G.K."/>
            <person name="Gryganskyi A."/>
            <person name="Culley D."/>
            <person name="Magnuson J.K."/>
            <person name="James T.Y."/>
            <person name="O'Malley M.A."/>
            <person name="Stajich J.E."/>
            <person name="Spatafora J.W."/>
            <person name="Visel A."/>
            <person name="Grigoriev I.V."/>
        </authorList>
    </citation>
    <scope>NUCLEOTIDE SEQUENCE [LARGE SCALE GENOMIC DNA]</scope>
    <source>
        <strain evidence="21 22">NRRL 2496</strain>
    </source>
</reference>
<name>A0A1X2HL20_SYNRA</name>
<evidence type="ECO:0000256" key="9">
    <source>
        <dbReference type="ARBA" id="ARBA00022741"/>
    </source>
</evidence>
<evidence type="ECO:0000256" key="18">
    <source>
        <dbReference type="SAM" id="MobiDB-lite"/>
    </source>
</evidence>
<dbReference type="GO" id="GO:0006260">
    <property type="term" value="P:DNA replication"/>
    <property type="evidence" value="ECO:0007669"/>
    <property type="project" value="UniProtKB-KW"/>
</dbReference>
<comment type="subcellular location">
    <subcellularLocation>
        <location evidence="2">Nucleus</location>
    </subcellularLocation>
</comment>
<keyword evidence="22" id="KW-1185">Reference proteome</keyword>
<dbReference type="InterPro" id="IPR051827">
    <property type="entry name" value="Cas4_exonuclease"/>
</dbReference>
<evidence type="ECO:0000256" key="6">
    <source>
        <dbReference type="ARBA" id="ARBA00022705"/>
    </source>
</evidence>
<dbReference type="InterPro" id="IPR041677">
    <property type="entry name" value="DNA2/NAM7_AAA_11"/>
</dbReference>
<evidence type="ECO:0000256" key="7">
    <source>
        <dbReference type="ARBA" id="ARBA00022722"/>
    </source>
</evidence>
<dbReference type="Gene3D" id="3.40.50.300">
    <property type="entry name" value="P-loop containing nucleotide triphosphate hydrolases"/>
    <property type="match status" value="1"/>
</dbReference>
<evidence type="ECO:0000256" key="11">
    <source>
        <dbReference type="ARBA" id="ARBA00022806"/>
    </source>
</evidence>
<dbReference type="GO" id="GO:0016787">
    <property type="term" value="F:hydrolase activity"/>
    <property type="evidence" value="ECO:0007669"/>
    <property type="project" value="UniProtKB-KW"/>
</dbReference>
<evidence type="ECO:0000256" key="17">
    <source>
        <dbReference type="ARBA" id="ARBA00047995"/>
    </source>
</evidence>
<dbReference type="InParanoid" id="A0A1X2HL20"/>
<dbReference type="GO" id="GO:0005634">
    <property type="term" value="C:nucleus"/>
    <property type="evidence" value="ECO:0007669"/>
    <property type="project" value="UniProtKB-SubCell"/>
</dbReference>
<evidence type="ECO:0000259" key="20">
    <source>
        <dbReference type="Pfam" id="PF13086"/>
    </source>
</evidence>
<dbReference type="OrthoDB" id="6513042at2759"/>
<evidence type="ECO:0000256" key="13">
    <source>
        <dbReference type="ARBA" id="ARBA00023004"/>
    </source>
</evidence>
<dbReference type="EC" id="3.6.4.12" evidence="4"/>
<dbReference type="InterPro" id="IPR014808">
    <property type="entry name" value="DNA_replication_fac_Dna2_N"/>
</dbReference>
<accession>A0A1X2HL20</accession>
<keyword evidence="12" id="KW-0067">ATP-binding</keyword>
<evidence type="ECO:0000256" key="14">
    <source>
        <dbReference type="ARBA" id="ARBA00023014"/>
    </source>
</evidence>
<evidence type="ECO:0000256" key="2">
    <source>
        <dbReference type="ARBA" id="ARBA00004123"/>
    </source>
</evidence>
<dbReference type="GO" id="GO:0005524">
    <property type="term" value="F:ATP binding"/>
    <property type="evidence" value="ECO:0007669"/>
    <property type="project" value="UniProtKB-KW"/>
</dbReference>
<evidence type="ECO:0000313" key="22">
    <source>
        <dbReference type="Proteomes" id="UP000242180"/>
    </source>
</evidence>
<keyword evidence="8" id="KW-0479">Metal-binding</keyword>
<dbReference type="AlphaFoldDB" id="A0A1X2HL20"/>
<keyword evidence="9" id="KW-0547">Nucleotide-binding</keyword>
<dbReference type="Pfam" id="PF08696">
    <property type="entry name" value="Dna2"/>
    <property type="match status" value="1"/>
</dbReference>
<comment type="cofactor">
    <cofactor evidence="1">
        <name>[4Fe-4S] cluster</name>
        <dbReference type="ChEBI" id="CHEBI:49883"/>
    </cofactor>
</comment>
<dbReference type="GO" id="GO:0004518">
    <property type="term" value="F:nuclease activity"/>
    <property type="evidence" value="ECO:0007669"/>
    <property type="project" value="UniProtKB-KW"/>
</dbReference>
<protein>
    <recommendedName>
        <fullName evidence="4">DNA helicase</fullName>
        <ecNumber evidence="4">3.6.4.12</ecNumber>
    </recommendedName>
</protein>
<keyword evidence="7" id="KW-0540">Nuclease</keyword>
<keyword evidence="5" id="KW-0004">4Fe-4S</keyword>
<keyword evidence="16" id="KW-0511">Multifunctional enzyme</keyword>
<evidence type="ECO:0000256" key="1">
    <source>
        <dbReference type="ARBA" id="ARBA00001966"/>
    </source>
</evidence>
<keyword evidence="6" id="KW-0235">DNA replication</keyword>
<dbReference type="GO" id="GO:0003678">
    <property type="term" value="F:DNA helicase activity"/>
    <property type="evidence" value="ECO:0007669"/>
    <property type="project" value="UniProtKB-EC"/>
</dbReference>
<dbReference type="Proteomes" id="UP000242180">
    <property type="component" value="Unassembled WGS sequence"/>
</dbReference>
<dbReference type="InterPro" id="IPR027417">
    <property type="entry name" value="P-loop_NTPase"/>
</dbReference>
<proteinExistence type="inferred from homology"/>
<keyword evidence="14" id="KW-0411">Iron-sulfur</keyword>
<organism evidence="21 22">
    <name type="scientific">Syncephalastrum racemosum</name>
    <name type="common">Filamentous fungus</name>
    <dbReference type="NCBI Taxonomy" id="13706"/>
    <lineage>
        <taxon>Eukaryota</taxon>
        <taxon>Fungi</taxon>
        <taxon>Fungi incertae sedis</taxon>
        <taxon>Mucoromycota</taxon>
        <taxon>Mucoromycotina</taxon>
        <taxon>Mucoromycetes</taxon>
        <taxon>Mucorales</taxon>
        <taxon>Syncephalastraceae</taxon>
        <taxon>Syncephalastrum</taxon>
    </lineage>
</organism>
<evidence type="ECO:0000256" key="8">
    <source>
        <dbReference type="ARBA" id="ARBA00022723"/>
    </source>
</evidence>